<evidence type="ECO:0000313" key="1">
    <source>
        <dbReference type="EMBL" id="RRT35780.1"/>
    </source>
</evidence>
<dbReference type="AlphaFoldDB" id="A0A426X8M0"/>
<evidence type="ECO:0000313" key="2">
    <source>
        <dbReference type="Proteomes" id="UP000287651"/>
    </source>
</evidence>
<name>A0A426X8M0_ENSVE</name>
<comment type="caution">
    <text evidence="1">The sequence shown here is derived from an EMBL/GenBank/DDBJ whole genome shotgun (WGS) entry which is preliminary data.</text>
</comment>
<proteinExistence type="predicted"/>
<protein>
    <submittedName>
        <fullName evidence="1">Uncharacterized protein</fullName>
    </submittedName>
</protein>
<organism evidence="1 2">
    <name type="scientific">Ensete ventricosum</name>
    <name type="common">Abyssinian banana</name>
    <name type="synonym">Musa ensete</name>
    <dbReference type="NCBI Taxonomy" id="4639"/>
    <lineage>
        <taxon>Eukaryota</taxon>
        <taxon>Viridiplantae</taxon>
        <taxon>Streptophyta</taxon>
        <taxon>Embryophyta</taxon>
        <taxon>Tracheophyta</taxon>
        <taxon>Spermatophyta</taxon>
        <taxon>Magnoliopsida</taxon>
        <taxon>Liliopsida</taxon>
        <taxon>Zingiberales</taxon>
        <taxon>Musaceae</taxon>
        <taxon>Ensete</taxon>
    </lineage>
</organism>
<accession>A0A426X8M0</accession>
<reference evidence="1 2" key="1">
    <citation type="journal article" date="2014" name="Agronomy (Basel)">
        <title>A Draft Genome Sequence for Ensete ventricosum, the Drought-Tolerant Tree Against Hunger.</title>
        <authorList>
            <person name="Harrison J."/>
            <person name="Moore K.A."/>
            <person name="Paszkiewicz K."/>
            <person name="Jones T."/>
            <person name="Grant M."/>
            <person name="Ambacheew D."/>
            <person name="Muzemil S."/>
            <person name="Studholme D.J."/>
        </authorList>
    </citation>
    <scope>NUCLEOTIDE SEQUENCE [LARGE SCALE GENOMIC DNA]</scope>
</reference>
<dbReference type="Proteomes" id="UP000287651">
    <property type="component" value="Unassembled WGS sequence"/>
</dbReference>
<dbReference type="EMBL" id="AMZH03024535">
    <property type="protein sequence ID" value="RRT35780.1"/>
    <property type="molecule type" value="Genomic_DNA"/>
</dbReference>
<sequence>MLRSTEVTPGSHRANIATLRGHLLSELRPQIESTESRDEGSELGLVADPVTAAMFGGNAGCRAAHGVQLQPGCLPTRFHLWCWNFGLSGEVALRDALRQPLHSWP</sequence>
<gene>
    <name evidence="1" type="ORF">B296_00048630</name>
</gene>